<dbReference type="Pfam" id="PF00534">
    <property type="entry name" value="Glycos_transf_1"/>
    <property type="match status" value="1"/>
</dbReference>
<evidence type="ECO:0000313" key="3">
    <source>
        <dbReference type="EMBL" id="SVB91468.1"/>
    </source>
</evidence>
<organism evidence="3">
    <name type="scientific">marine metagenome</name>
    <dbReference type="NCBI Taxonomy" id="408172"/>
    <lineage>
        <taxon>unclassified sequences</taxon>
        <taxon>metagenomes</taxon>
        <taxon>ecological metagenomes</taxon>
    </lineage>
</organism>
<evidence type="ECO:0008006" key="4">
    <source>
        <dbReference type="Google" id="ProtNLM"/>
    </source>
</evidence>
<dbReference type="PANTHER" id="PTHR12526:SF623">
    <property type="entry name" value="WABG"/>
    <property type="match status" value="1"/>
</dbReference>
<dbReference type="InterPro" id="IPR028098">
    <property type="entry name" value="Glyco_trans_4-like_N"/>
</dbReference>
<dbReference type="EMBL" id="UINC01063634">
    <property type="protein sequence ID" value="SVB91468.1"/>
    <property type="molecule type" value="Genomic_DNA"/>
</dbReference>
<proteinExistence type="predicted"/>
<reference evidence="3" key="1">
    <citation type="submission" date="2018-05" db="EMBL/GenBank/DDBJ databases">
        <authorList>
            <person name="Lanie J.A."/>
            <person name="Ng W.-L."/>
            <person name="Kazmierczak K.M."/>
            <person name="Andrzejewski T.M."/>
            <person name="Davidsen T.M."/>
            <person name="Wayne K.J."/>
            <person name="Tettelin H."/>
            <person name="Glass J.I."/>
            <person name="Rusch D."/>
            <person name="Podicherti R."/>
            <person name="Tsui H.-C.T."/>
            <person name="Winkler M.E."/>
        </authorList>
    </citation>
    <scope>NUCLEOTIDE SEQUENCE</scope>
</reference>
<evidence type="ECO:0000259" key="1">
    <source>
        <dbReference type="Pfam" id="PF00534"/>
    </source>
</evidence>
<dbReference type="Gene3D" id="3.40.50.2000">
    <property type="entry name" value="Glycogen Phosphorylase B"/>
    <property type="match status" value="2"/>
</dbReference>
<protein>
    <recommendedName>
        <fullName evidence="4">Glycosyl transferase family 1 domain-containing protein</fullName>
    </recommendedName>
</protein>
<dbReference type="Pfam" id="PF13439">
    <property type="entry name" value="Glyco_transf_4"/>
    <property type="match status" value="1"/>
</dbReference>
<gene>
    <name evidence="3" type="ORF">METZ01_LOCUS244322</name>
</gene>
<dbReference type="PANTHER" id="PTHR12526">
    <property type="entry name" value="GLYCOSYLTRANSFERASE"/>
    <property type="match status" value="1"/>
</dbReference>
<accession>A0A382HW06</accession>
<evidence type="ECO:0000259" key="2">
    <source>
        <dbReference type="Pfam" id="PF13439"/>
    </source>
</evidence>
<dbReference type="InterPro" id="IPR001296">
    <property type="entry name" value="Glyco_trans_1"/>
</dbReference>
<feature type="domain" description="Glycosyl transferase family 1" evidence="1">
    <location>
        <begin position="79"/>
        <end position="241"/>
    </location>
</feature>
<dbReference type="SUPFAM" id="SSF53756">
    <property type="entry name" value="UDP-Glycosyltransferase/glycogen phosphorylase"/>
    <property type="match status" value="1"/>
</dbReference>
<dbReference type="CDD" id="cd03801">
    <property type="entry name" value="GT4_PimA-like"/>
    <property type="match status" value="1"/>
</dbReference>
<sequence length="266" mass="30236">MDHGDVSRLRQWYHLSVMLLMNRLERFLFARSRCVIALSDRVKHDLVRCYDIKPDHVETIYNGVNVDEFHPDNIPVFRDSVRAELNISPDTFVLVFVGEFKRKGLRHAIEALSHLADNDSVLLVAVQGEDPQSFEALADRLGVLKNVRFVGHRSDVNRFYAMGDAVVFPTLYEPFGFTITEAMSSGIPVITSADAGAAELIRDGEDALLLQDPRNAVDIAGKIQQLIDDKDLRIRLRENARACVEKLSWHQFSTDVETIYERVQQV</sequence>
<feature type="domain" description="Glycosyltransferase subfamily 4-like N-terminal" evidence="2">
    <location>
        <begin position="3"/>
        <end position="67"/>
    </location>
</feature>
<dbReference type="AlphaFoldDB" id="A0A382HW06"/>
<dbReference type="GO" id="GO:0016757">
    <property type="term" value="F:glycosyltransferase activity"/>
    <property type="evidence" value="ECO:0007669"/>
    <property type="project" value="InterPro"/>
</dbReference>
<name>A0A382HW06_9ZZZZ</name>